<organism evidence="5 6">
    <name type="scientific">Undibacter mobilis</name>
    <dbReference type="NCBI Taxonomy" id="2292256"/>
    <lineage>
        <taxon>Bacteria</taxon>
        <taxon>Pseudomonadati</taxon>
        <taxon>Pseudomonadota</taxon>
        <taxon>Alphaproteobacteria</taxon>
        <taxon>Hyphomicrobiales</taxon>
        <taxon>Nitrobacteraceae</taxon>
        <taxon>Undibacter</taxon>
    </lineage>
</organism>
<evidence type="ECO:0000256" key="2">
    <source>
        <dbReference type="ARBA" id="ARBA00023125"/>
    </source>
</evidence>
<dbReference type="InterPro" id="IPR036388">
    <property type="entry name" value="WH-like_DNA-bd_sf"/>
</dbReference>
<name>A0A371B384_9BRAD</name>
<evidence type="ECO:0000313" key="5">
    <source>
        <dbReference type="EMBL" id="RDV01913.1"/>
    </source>
</evidence>
<sequence>MTEQLPADQVSTHRIHEMPGHLIRRLHQIAVGLFSQATKSCALTPVQYAVLAVLQNNPGISQRALADLVALDRSTIGEVILRLEEKGCVAREASPTDKRIRCLTLTETGVSLLQAMDALMPQSQIDVLAPLSEGEQAIFMYLLKKLVRLNNDASPSPLRLKAP</sequence>
<protein>
    <submittedName>
        <fullName evidence="5">MarR family transcriptional regulator</fullName>
    </submittedName>
</protein>
<evidence type="ECO:0000256" key="1">
    <source>
        <dbReference type="ARBA" id="ARBA00023015"/>
    </source>
</evidence>
<accession>A0A371B384</accession>
<dbReference type="RefSeq" id="WP_115518037.1">
    <property type="nucleotide sequence ID" value="NZ_QRGO01000002.1"/>
</dbReference>
<feature type="domain" description="HTH marR-type" evidence="4">
    <location>
        <begin position="19"/>
        <end position="148"/>
    </location>
</feature>
<dbReference type="OrthoDB" id="7349109at2"/>
<dbReference type="PROSITE" id="PS50995">
    <property type="entry name" value="HTH_MARR_2"/>
    <property type="match status" value="1"/>
</dbReference>
<dbReference type="SUPFAM" id="SSF46785">
    <property type="entry name" value="Winged helix' DNA-binding domain"/>
    <property type="match status" value="1"/>
</dbReference>
<dbReference type="InterPro" id="IPR036390">
    <property type="entry name" value="WH_DNA-bd_sf"/>
</dbReference>
<gene>
    <name evidence="5" type="ORF">DXH78_14975</name>
</gene>
<evidence type="ECO:0000259" key="4">
    <source>
        <dbReference type="PROSITE" id="PS50995"/>
    </source>
</evidence>
<keyword evidence="2" id="KW-0238">DNA-binding</keyword>
<keyword evidence="3" id="KW-0804">Transcription</keyword>
<keyword evidence="6" id="KW-1185">Reference proteome</keyword>
<dbReference type="PRINTS" id="PR00598">
    <property type="entry name" value="HTHMARR"/>
</dbReference>
<evidence type="ECO:0000313" key="6">
    <source>
        <dbReference type="Proteomes" id="UP000263993"/>
    </source>
</evidence>
<dbReference type="Gene3D" id="1.10.10.10">
    <property type="entry name" value="Winged helix-like DNA-binding domain superfamily/Winged helix DNA-binding domain"/>
    <property type="match status" value="1"/>
</dbReference>
<dbReference type="Pfam" id="PF01047">
    <property type="entry name" value="MarR"/>
    <property type="match status" value="1"/>
</dbReference>
<proteinExistence type="predicted"/>
<comment type="caution">
    <text evidence="5">The sequence shown here is derived from an EMBL/GenBank/DDBJ whole genome shotgun (WGS) entry which is preliminary data.</text>
</comment>
<dbReference type="EMBL" id="QRGO01000002">
    <property type="protein sequence ID" value="RDV01913.1"/>
    <property type="molecule type" value="Genomic_DNA"/>
</dbReference>
<keyword evidence="1" id="KW-0805">Transcription regulation</keyword>
<dbReference type="AlphaFoldDB" id="A0A371B384"/>
<dbReference type="GO" id="GO:0003677">
    <property type="term" value="F:DNA binding"/>
    <property type="evidence" value="ECO:0007669"/>
    <property type="project" value="UniProtKB-KW"/>
</dbReference>
<dbReference type="SMART" id="SM00347">
    <property type="entry name" value="HTH_MARR"/>
    <property type="match status" value="1"/>
</dbReference>
<dbReference type="InterPro" id="IPR000835">
    <property type="entry name" value="HTH_MarR-typ"/>
</dbReference>
<reference evidence="6" key="1">
    <citation type="submission" date="2018-08" db="EMBL/GenBank/DDBJ databases">
        <authorList>
            <person name="Kim S.-J."/>
            <person name="Jung G.-Y."/>
        </authorList>
    </citation>
    <scope>NUCLEOTIDE SEQUENCE [LARGE SCALE GENOMIC DNA]</scope>
    <source>
        <strain evidence="6">GY_H</strain>
    </source>
</reference>
<dbReference type="Proteomes" id="UP000263993">
    <property type="component" value="Unassembled WGS sequence"/>
</dbReference>
<dbReference type="GO" id="GO:0003700">
    <property type="term" value="F:DNA-binding transcription factor activity"/>
    <property type="evidence" value="ECO:0007669"/>
    <property type="project" value="InterPro"/>
</dbReference>
<dbReference type="PANTHER" id="PTHR42756:SF1">
    <property type="entry name" value="TRANSCRIPTIONAL REPRESSOR OF EMRAB OPERON"/>
    <property type="match status" value="1"/>
</dbReference>
<dbReference type="PANTHER" id="PTHR42756">
    <property type="entry name" value="TRANSCRIPTIONAL REGULATOR, MARR"/>
    <property type="match status" value="1"/>
</dbReference>
<evidence type="ECO:0000256" key="3">
    <source>
        <dbReference type="ARBA" id="ARBA00023163"/>
    </source>
</evidence>